<feature type="domain" description="AMP-dependent synthetase/ligase" evidence="3">
    <location>
        <begin position="27"/>
        <end position="331"/>
    </location>
</feature>
<evidence type="ECO:0000313" key="5">
    <source>
        <dbReference type="EMBL" id="TCO55957.1"/>
    </source>
</evidence>
<dbReference type="SUPFAM" id="SSF56801">
    <property type="entry name" value="Acetyl-CoA synthetase-like"/>
    <property type="match status" value="1"/>
</dbReference>
<dbReference type="GO" id="GO:0016620">
    <property type="term" value="F:oxidoreductase activity, acting on the aldehyde or oxo group of donors, NAD or NADP as acceptor"/>
    <property type="evidence" value="ECO:0007669"/>
    <property type="project" value="InterPro"/>
</dbReference>
<dbReference type="RefSeq" id="WP_132122159.1">
    <property type="nucleotide sequence ID" value="NZ_SLWS01000007.1"/>
</dbReference>
<dbReference type="AlphaFoldDB" id="A0A4R2JC22"/>
<dbReference type="EMBL" id="SLWS01000007">
    <property type="protein sequence ID" value="TCO55957.1"/>
    <property type="molecule type" value="Genomic_DNA"/>
</dbReference>
<dbReference type="Pfam" id="PF13193">
    <property type="entry name" value="AMP-binding_C"/>
    <property type="match status" value="1"/>
</dbReference>
<dbReference type="Pfam" id="PF00171">
    <property type="entry name" value="Aldedh"/>
    <property type="match status" value="1"/>
</dbReference>
<organism evidence="5 6">
    <name type="scientific">Actinocrispum wychmicini</name>
    <dbReference type="NCBI Taxonomy" id="1213861"/>
    <lineage>
        <taxon>Bacteria</taxon>
        <taxon>Bacillati</taxon>
        <taxon>Actinomycetota</taxon>
        <taxon>Actinomycetes</taxon>
        <taxon>Pseudonocardiales</taxon>
        <taxon>Pseudonocardiaceae</taxon>
        <taxon>Actinocrispum</taxon>
    </lineage>
</organism>
<dbReference type="OrthoDB" id="2644916at2"/>
<proteinExistence type="predicted"/>
<dbReference type="SUPFAM" id="SSF53720">
    <property type="entry name" value="ALDH-like"/>
    <property type="match status" value="1"/>
</dbReference>
<feature type="domain" description="Aldehyde dehydrogenase" evidence="2">
    <location>
        <begin position="547"/>
        <end position="844"/>
    </location>
</feature>
<dbReference type="GO" id="GO:0016878">
    <property type="term" value="F:acid-thiol ligase activity"/>
    <property type="evidence" value="ECO:0007669"/>
    <property type="project" value="UniProtKB-ARBA"/>
</dbReference>
<keyword evidence="6" id="KW-1185">Reference proteome</keyword>
<dbReference type="InterPro" id="IPR016161">
    <property type="entry name" value="Ald_DH/histidinol_DH"/>
</dbReference>
<dbReference type="Pfam" id="PF00501">
    <property type="entry name" value="AMP-binding"/>
    <property type="match status" value="1"/>
</dbReference>
<feature type="domain" description="AMP-binding enzyme C-terminal" evidence="4">
    <location>
        <begin position="389"/>
        <end position="450"/>
    </location>
</feature>
<evidence type="ECO:0000259" key="3">
    <source>
        <dbReference type="Pfam" id="PF00501"/>
    </source>
</evidence>
<evidence type="ECO:0000259" key="2">
    <source>
        <dbReference type="Pfam" id="PF00171"/>
    </source>
</evidence>
<dbReference type="InterPro" id="IPR020845">
    <property type="entry name" value="AMP-binding_CS"/>
</dbReference>
<accession>A0A4R2JC22</accession>
<dbReference type="Gene3D" id="3.40.50.12780">
    <property type="entry name" value="N-terminal domain of ligase-like"/>
    <property type="match status" value="1"/>
</dbReference>
<evidence type="ECO:0000259" key="4">
    <source>
        <dbReference type="Pfam" id="PF13193"/>
    </source>
</evidence>
<dbReference type="InterPro" id="IPR025110">
    <property type="entry name" value="AMP-bd_C"/>
</dbReference>
<gene>
    <name evidence="5" type="ORF">EV192_107382</name>
</gene>
<dbReference type="InterPro" id="IPR016162">
    <property type="entry name" value="Ald_DH_N"/>
</dbReference>
<dbReference type="PROSITE" id="PS00455">
    <property type="entry name" value="AMP_BINDING"/>
    <property type="match status" value="1"/>
</dbReference>
<dbReference type="InterPro" id="IPR015590">
    <property type="entry name" value="Aldehyde_DH_dom"/>
</dbReference>
<keyword evidence="1" id="KW-0560">Oxidoreductase</keyword>
<dbReference type="Proteomes" id="UP000295680">
    <property type="component" value="Unassembled WGS sequence"/>
</dbReference>
<dbReference type="InterPro" id="IPR050237">
    <property type="entry name" value="ATP-dep_AMP-bd_enzyme"/>
</dbReference>
<dbReference type="InterPro" id="IPR042099">
    <property type="entry name" value="ANL_N_sf"/>
</dbReference>
<dbReference type="PANTHER" id="PTHR43767:SF1">
    <property type="entry name" value="NONRIBOSOMAL PEPTIDE SYNTHASE PES1 (EUROFUNG)-RELATED"/>
    <property type="match status" value="1"/>
</dbReference>
<dbReference type="InterPro" id="IPR016163">
    <property type="entry name" value="Ald_DH_C"/>
</dbReference>
<evidence type="ECO:0000256" key="1">
    <source>
        <dbReference type="ARBA" id="ARBA00023002"/>
    </source>
</evidence>
<evidence type="ECO:0000313" key="6">
    <source>
        <dbReference type="Proteomes" id="UP000295680"/>
    </source>
</evidence>
<dbReference type="InterPro" id="IPR045851">
    <property type="entry name" value="AMP-bd_C_sf"/>
</dbReference>
<dbReference type="InterPro" id="IPR000873">
    <property type="entry name" value="AMP-dep_synth/lig_dom"/>
</dbReference>
<dbReference type="Gene3D" id="3.40.309.10">
    <property type="entry name" value="Aldehyde Dehydrogenase, Chain A, domain 2"/>
    <property type="match status" value="1"/>
</dbReference>
<protein>
    <submittedName>
        <fullName evidence="5">Acyl-CoA synthetase (AMP-forming)/AMP-acid ligase II</fullName>
    </submittedName>
</protein>
<dbReference type="Gene3D" id="3.40.605.10">
    <property type="entry name" value="Aldehyde Dehydrogenase, Chain A, domain 1"/>
    <property type="match status" value="1"/>
</dbReference>
<keyword evidence="5" id="KW-0436">Ligase</keyword>
<reference evidence="5 6" key="1">
    <citation type="submission" date="2019-03" db="EMBL/GenBank/DDBJ databases">
        <title>Genomic Encyclopedia of Type Strains, Phase IV (KMG-IV): sequencing the most valuable type-strain genomes for metagenomic binning, comparative biology and taxonomic classification.</title>
        <authorList>
            <person name="Goeker M."/>
        </authorList>
    </citation>
    <scope>NUCLEOTIDE SEQUENCE [LARGE SCALE GENOMIC DNA]</scope>
    <source>
        <strain evidence="5 6">DSM 45934</strain>
    </source>
</reference>
<comment type="caution">
    <text evidence="5">The sequence shown here is derived from an EMBL/GenBank/DDBJ whole genome shotgun (WGS) entry which is preliminary data.</text>
</comment>
<dbReference type="CDD" id="cd04433">
    <property type="entry name" value="AFD_class_I"/>
    <property type="match status" value="1"/>
</dbReference>
<sequence length="882" mass="96268">MPVFRRLISAEGRIWETDEIVARVFGATELLARRGAEPGSRVMMIGGNSPEWVVDLLALIHLDASVVLADHRATRSQRSQIRAQARVLFEINDGTGDTAATRPASTTVSNTAAVPDIAKWAQRQDAAISWSSGTTGRPKGIVRSGRSILDNLALSAERMGYRPDDVFLPVLPYSHQYGLSLVLCWWLTGGTLVVYGPTTRLDRALAVGVDHGLSIVDGAPSTYYSLLNLFERRPALATALKTVRAWCVGGAPLGRNLAARFHARTGQHLLDGYGATEVGNIALAPHTDPVGCGTPLPGVVVEVHDDHGRPLPHGRLGELVVRSDGLMTGYLGDDGEIIPVSGSVHRTGDIGMLDDTGHVFPVGRKHAVHRDGHTLYPDHLAERAESAGAQTKVVAVPDERLGSRLVFVIADPDDHEPAYWKQALRSVLARYEQPDHIVVLPALPLTNTGKPDLAVLEKIAMTSLPASRTTITDATASDYRIPFADRIDALRAVRRHVADNEDAVLGILTEISPHHTASAEIRSFLATLDGAEEEIRRGRPGRVPRAAVFMPSNIPLYSYALYMLVASLYTDSITFRSSSQITSQMQRLHALLAPVHGLPIELFELSRRKFVTGPVRDADLIVFTGDYANAETVREGVAEDQLFLFFGHGINPFVIAPDADLARAAHDVARIRLHNSGQDCFGPDVVFAPQGRTEEFVDLLSAKLTSLRFGQNSDPAVDYGPIYYDSALVNCSDYLVRHASHIQYGGRIDLRCRRIEPTMLLWDFDDKIPLDEMFAPVFNVVAYPSARRLRERLASPYFSERALGAMVYGNDPETVNVLAKRHQTCVNHTLLDAEDGNRPFGGFGMMANYISYGGERHAEPLLMSQAVARNLLTAAPVAVGGR</sequence>
<dbReference type="PANTHER" id="PTHR43767">
    <property type="entry name" value="LONG-CHAIN-FATTY-ACID--COA LIGASE"/>
    <property type="match status" value="1"/>
</dbReference>
<name>A0A4R2JC22_9PSEU</name>
<dbReference type="Gene3D" id="3.30.300.30">
    <property type="match status" value="1"/>
</dbReference>